<gene>
    <name evidence="1" type="ORF">WH159_04735</name>
</gene>
<dbReference type="EMBL" id="JBBGZA010000001">
    <property type="protein sequence ID" value="MEJ5093839.1"/>
    <property type="molecule type" value="Genomic_DNA"/>
</dbReference>
<evidence type="ECO:0000313" key="1">
    <source>
        <dbReference type="EMBL" id="MEJ5093839.1"/>
    </source>
</evidence>
<proteinExistence type="predicted"/>
<dbReference type="RefSeq" id="WP_132882386.1">
    <property type="nucleotide sequence ID" value="NZ_JBBGZA010000001.1"/>
</dbReference>
<protein>
    <submittedName>
        <fullName evidence="1">Phage tail assembly chaperone</fullName>
    </submittedName>
</protein>
<sequence length="66" mass="6810">MSERFADATVRLAGMAGLWFGWSPDAFWRATPAELGALVKAAGGEAGTAPPDAGTLARLMEAFPDG</sequence>
<dbReference type="InterPro" id="IPR019056">
    <property type="entry name" value="Phage_TAC_6"/>
</dbReference>
<accession>A0ABU8Q282</accession>
<organism evidence="1 2">
    <name type="scientific">Sphingomonas molluscorum</name>
    <dbReference type="NCBI Taxonomy" id="418184"/>
    <lineage>
        <taxon>Bacteria</taxon>
        <taxon>Pseudomonadati</taxon>
        <taxon>Pseudomonadota</taxon>
        <taxon>Alphaproteobacteria</taxon>
        <taxon>Sphingomonadales</taxon>
        <taxon>Sphingomonadaceae</taxon>
        <taxon>Sphingomonas</taxon>
    </lineage>
</organism>
<keyword evidence="2" id="KW-1185">Reference proteome</keyword>
<dbReference type="Proteomes" id="UP001380365">
    <property type="component" value="Unassembled WGS sequence"/>
</dbReference>
<comment type="caution">
    <text evidence="1">The sequence shown here is derived from an EMBL/GenBank/DDBJ whole genome shotgun (WGS) entry which is preliminary data.</text>
</comment>
<evidence type="ECO:0000313" key="2">
    <source>
        <dbReference type="Proteomes" id="UP001380365"/>
    </source>
</evidence>
<dbReference type="Pfam" id="PF09550">
    <property type="entry name" value="Phage_TAC_6"/>
    <property type="match status" value="1"/>
</dbReference>
<name>A0ABU8Q282_9SPHN</name>
<reference evidence="1 2" key="1">
    <citation type="submission" date="2023-12" db="EMBL/GenBank/DDBJ databases">
        <title>Gut-associated functions are favored during microbiome assembly across C. elegans life.</title>
        <authorList>
            <person name="Zimmermann J."/>
        </authorList>
    </citation>
    <scope>NUCLEOTIDE SEQUENCE [LARGE SCALE GENOMIC DNA]</scope>
    <source>
        <strain evidence="1 2">JUb134</strain>
    </source>
</reference>